<name>C7ZRC6_FUSV7</name>
<dbReference type="GO" id="GO:0009116">
    <property type="term" value="P:nucleoside metabolic process"/>
    <property type="evidence" value="ECO:0007669"/>
    <property type="project" value="InterPro"/>
</dbReference>
<sequence>MGCRTYSRQVYKVGIIGALWKELKAVRALFDSEHGSLEREEGDDNQYALGAMANHMVVTACLPAGEYGTNSAASVASNMVRSFPALKFCLLVGIAGGAPSEHNDIRLGDVVVGIPEGRSPSVVQYDLGKDKESNIFEPTGRLRDPPRFLASAVSALLSVPNPPSDPLKPHLAKITKLMSEYRRPAQEDVLYETCTACRSSEKVCPGYHVRQRVPRPTTIHYGPIGSGNSVIKNAKRRDELAREHGVLCFEMEAAGVVNAVPCLVIRGICDYCDVHKNDDWQNYAAATAAAYSKLLLGVDRCKKTGLNDDYQGNFHSTSPKTSAGSKRRRSEFEEE</sequence>
<feature type="domain" description="Nucleoside phosphorylase" evidence="2">
    <location>
        <begin position="12"/>
        <end position="284"/>
    </location>
</feature>
<dbReference type="PANTHER" id="PTHR46082">
    <property type="entry name" value="ATP/GTP-BINDING PROTEIN-RELATED"/>
    <property type="match status" value="1"/>
</dbReference>
<evidence type="ECO:0000256" key="1">
    <source>
        <dbReference type="SAM" id="MobiDB-lite"/>
    </source>
</evidence>
<dbReference type="InterPro" id="IPR053137">
    <property type="entry name" value="NLR-like"/>
</dbReference>
<dbReference type="InterPro" id="IPR000845">
    <property type="entry name" value="Nucleoside_phosphorylase_d"/>
</dbReference>
<dbReference type="SUPFAM" id="SSF53167">
    <property type="entry name" value="Purine and uridine phosphorylases"/>
    <property type="match status" value="1"/>
</dbReference>
<evidence type="ECO:0000313" key="4">
    <source>
        <dbReference type="Proteomes" id="UP000005206"/>
    </source>
</evidence>
<dbReference type="VEuPathDB" id="FungiDB:NECHADRAFT_56707"/>
<evidence type="ECO:0000313" key="3">
    <source>
        <dbReference type="EMBL" id="EEU33433.1"/>
    </source>
</evidence>
<feature type="compositionally biased region" description="Polar residues" evidence="1">
    <location>
        <begin position="313"/>
        <end position="324"/>
    </location>
</feature>
<dbReference type="Proteomes" id="UP000005206">
    <property type="component" value="Unassembled WGS sequence"/>
</dbReference>
<dbReference type="GO" id="GO:0003824">
    <property type="term" value="F:catalytic activity"/>
    <property type="evidence" value="ECO:0007669"/>
    <property type="project" value="InterPro"/>
</dbReference>
<organism evidence="3 4">
    <name type="scientific">Fusarium vanettenii (strain ATCC MYA-4622 / CBS 123669 / FGSC 9596 / NRRL 45880 / 77-13-4)</name>
    <name type="common">Fusarium solani subsp. pisi</name>
    <dbReference type="NCBI Taxonomy" id="660122"/>
    <lineage>
        <taxon>Eukaryota</taxon>
        <taxon>Fungi</taxon>
        <taxon>Dikarya</taxon>
        <taxon>Ascomycota</taxon>
        <taxon>Pezizomycotina</taxon>
        <taxon>Sordariomycetes</taxon>
        <taxon>Hypocreomycetidae</taxon>
        <taxon>Hypocreales</taxon>
        <taxon>Nectriaceae</taxon>
        <taxon>Fusarium</taxon>
        <taxon>Fusarium solani species complex</taxon>
        <taxon>Fusarium vanettenii</taxon>
    </lineage>
</organism>
<dbReference type="EMBL" id="GG699060">
    <property type="protein sequence ID" value="EEU33433.1"/>
    <property type="molecule type" value="Genomic_DNA"/>
</dbReference>
<dbReference type="RefSeq" id="XP_003039146.1">
    <property type="nucleotide sequence ID" value="XM_003039100.1"/>
</dbReference>
<dbReference type="GeneID" id="9666666"/>
<dbReference type="OrthoDB" id="1577640at2759"/>
<dbReference type="AlphaFoldDB" id="C7ZRC6"/>
<dbReference type="HOGENOM" id="CLU_000288_34_22_1"/>
<dbReference type="CDD" id="cd09008">
    <property type="entry name" value="MTAN"/>
    <property type="match status" value="1"/>
</dbReference>
<dbReference type="InParanoid" id="C7ZRC6"/>
<keyword evidence="4" id="KW-1185">Reference proteome</keyword>
<evidence type="ECO:0000259" key="2">
    <source>
        <dbReference type="Pfam" id="PF01048"/>
    </source>
</evidence>
<dbReference type="OMA" id="YNAICVE"/>
<gene>
    <name evidence="3" type="ORF">NECHADRAFT_56707</name>
</gene>
<dbReference type="InterPro" id="IPR035994">
    <property type="entry name" value="Nucleoside_phosphorylase_sf"/>
</dbReference>
<dbReference type="Pfam" id="PF01048">
    <property type="entry name" value="PNP_UDP_1"/>
    <property type="match status" value="1"/>
</dbReference>
<reference evidence="3 4" key="1">
    <citation type="journal article" date="2009" name="PLoS Genet.">
        <title>The genome of Nectria haematococca: contribution of supernumerary chromosomes to gene expansion.</title>
        <authorList>
            <person name="Coleman J.J."/>
            <person name="Rounsley S.D."/>
            <person name="Rodriguez-Carres M."/>
            <person name="Kuo A."/>
            <person name="Wasmann C.C."/>
            <person name="Grimwood J."/>
            <person name="Schmutz J."/>
            <person name="Taga M."/>
            <person name="White G.J."/>
            <person name="Zhou S."/>
            <person name="Schwartz D.C."/>
            <person name="Freitag M."/>
            <person name="Ma L.J."/>
            <person name="Danchin E.G."/>
            <person name="Henrissat B."/>
            <person name="Coutinho P.M."/>
            <person name="Nelson D.R."/>
            <person name="Straney D."/>
            <person name="Napoli C.A."/>
            <person name="Barker B.M."/>
            <person name="Gribskov M."/>
            <person name="Rep M."/>
            <person name="Kroken S."/>
            <person name="Molnar I."/>
            <person name="Rensing C."/>
            <person name="Kennell J.C."/>
            <person name="Zamora J."/>
            <person name="Farman M.L."/>
            <person name="Selker E.U."/>
            <person name="Salamov A."/>
            <person name="Shapiro H."/>
            <person name="Pangilinan J."/>
            <person name="Lindquist E."/>
            <person name="Lamers C."/>
            <person name="Grigoriev I.V."/>
            <person name="Geiser D.M."/>
            <person name="Covert S.F."/>
            <person name="Temporini E."/>
            <person name="Vanetten H.D."/>
        </authorList>
    </citation>
    <scope>NUCLEOTIDE SEQUENCE [LARGE SCALE GENOMIC DNA]</scope>
    <source>
        <strain evidence="4">ATCC MYA-4622 / CBS 123669 / FGSC 9596 / NRRL 45880 / 77-13-4</strain>
    </source>
</reference>
<dbReference type="eggNOG" id="ENOG502RR6X">
    <property type="taxonomic scope" value="Eukaryota"/>
</dbReference>
<protein>
    <recommendedName>
        <fullName evidence="2">Nucleoside phosphorylase domain-containing protein</fullName>
    </recommendedName>
</protein>
<dbReference type="KEGG" id="nhe:NECHADRAFT_56707"/>
<proteinExistence type="predicted"/>
<feature type="region of interest" description="Disordered" evidence="1">
    <location>
        <begin position="312"/>
        <end position="335"/>
    </location>
</feature>
<dbReference type="PANTHER" id="PTHR46082:SF11">
    <property type="entry name" value="AAA+ ATPASE DOMAIN-CONTAINING PROTEIN-RELATED"/>
    <property type="match status" value="1"/>
</dbReference>
<accession>C7ZRC6</accession>
<dbReference type="Gene3D" id="3.40.50.1580">
    <property type="entry name" value="Nucleoside phosphorylase domain"/>
    <property type="match status" value="1"/>
</dbReference>